<sequence length="108" mass="11389">MVREKLPPVSQLDAQDRQDTRATHDDETLRRYKSWQWHKVGIQLVHIAGGAAIYLVAVLVGLLVIPGATPQMAMGVAGAALAVGSGAMAVSRFTGRGDRSGRSGPPTA</sequence>
<keyword evidence="2" id="KW-1133">Transmembrane helix</keyword>
<feature type="transmembrane region" description="Helical" evidence="2">
    <location>
        <begin position="40"/>
        <end position="65"/>
    </location>
</feature>
<organism evidence="3 4">
    <name type="scientific">Dactylosporangium salmoneum</name>
    <dbReference type="NCBI Taxonomy" id="53361"/>
    <lineage>
        <taxon>Bacteria</taxon>
        <taxon>Bacillati</taxon>
        <taxon>Actinomycetota</taxon>
        <taxon>Actinomycetes</taxon>
        <taxon>Micromonosporales</taxon>
        <taxon>Micromonosporaceae</taxon>
        <taxon>Dactylosporangium</taxon>
    </lineage>
</organism>
<dbReference type="RefSeq" id="WP_344612441.1">
    <property type="nucleotide sequence ID" value="NZ_BAAARV010000021.1"/>
</dbReference>
<dbReference type="EMBL" id="BAAARV010000021">
    <property type="protein sequence ID" value="GAA2341165.1"/>
    <property type="molecule type" value="Genomic_DNA"/>
</dbReference>
<evidence type="ECO:0000313" key="4">
    <source>
        <dbReference type="Proteomes" id="UP001501444"/>
    </source>
</evidence>
<keyword evidence="4" id="KW-1185">Reference proteome</keyword>
<feature type="region of interest" description="Disordered" evidence="1">
    <location>
        <begin position="1"/>
        <end position="26"/>
    </location>
</feature>
<keyword evidence="2" id="KW-0472">Membrane</keyword>
<reference evidence="4" key="1">
    <citation type="journal article" date="2019" name="Int. J. Syst. Evol. Microbiol.">
        <title>The Global Catalogue of Microorganisms (GCM) 10K type strain sequencing project: providing services to taxonomists for standard genome sequencing and annotation.</title>
        <authorList>
            <consortium name="The Broad Institute Genomics Platform"/>
            <consortium name="The Broad Institute Genome Sequencing Center for Infectious Disease"/>
            <person name="Wu L."/>
            <person name="Ma J."/>
        </authorList>
    </citation>
    <scope>NUCLEOTIDE SEQUENCE [LARGE SCALE GENOMIC DNA]</scope>
    <source>
        <strain evidence="4">JCM 3272</strain>
    </source>
</reference>
<feature type="transmembrane region" description="Helical" evidence="2">
    <location>
        <begin position="71"/>
        <end position="90"/>
    </location>
</feature>
<evidence type="ECO:0000313" key="3">
    <source>
        <dbReference type="EMBL" id="GAA2341165.1"/>
    </source>
</evidence>
<evidence type="ECO:0000256" key="1">
    <source>
        <dbReference type="SAM" id="MobiDB-lite"/>
    </source>
</evidence>
<protein>
    <submittedName>
        <fullName evidence="3">Uncharacterized protein</fullName>
    </submittedName>
</protein>
<proteinExistence type="predicted"/>
<accession>A0ABP5SXZ4</accession>
<evidence type="ECO:0000256" key="2">
    <source>
        <dbReference type="SAM" id="Phobius"/>
    </source>
</evidence>
<gene>
    <name evidence="3" type="ORF">GCM10010170_024430</name>
</gene>
<keyword evidence="2" id="KW-0812">Transmembrane</keyword>
<dbReference type="Proteomes" id="UP001501444">
    <property type="component" value="Unassembled WGS sequence"/>
</dbReference>
<name>A0ABP5SXZ4_9ACTN</name>
<feature type="compositionally biased region" description="Basic and acidic residues" evidence="1">
    <location>
        <begin position="14"/>
        <end position="26"/>
    </location>
</feature>
<comment type="caution">
    <text evidence="3">The sequence shown here is derived from an EMBL/GenBank/DDBJ whole genome shotgun (WGS) entry which is preliminary data.</text>
</comment>